<accession>A0AAN7E744</accession>
<organism evidence="3 4">
    <name type="scientific">Quercus rubra</name>
    <name type="common">Northern red oak</name>
    <name type="synonym">Quercus borealis</name>
    <dbReference type="NCBI Taxonomy" id="3512"/>
    <lineage>
        <taxon>Eukaryota</taxon>
        <taxon>Viridiplantae</taxon>
        <taxon>Streptophyta</taxon>
        <taxon>Embryophyta</taxon>
        <taxon>Tracheophyta</taxon>
        <taxon>Spermatophyta</taxon>
        <taxon>Magnoliopsida</taxon>
        <taxon>eudicotyledons</taxon>
        <taxon>Gunneridae</taxon>
        <taxon>Pentapetalae</taxon>
        <taxon>rosids</taxon>
        <taxon>fabids</taxon>
        <taxon>Fagales</taxon>
        <taxon>Fagaceae</taxon>
        <taxon>Quercus</taxon>
    </lineage>
</organism>
<dbReference type="InterPro" id="IPR027417">
    <property type="entry name" value="P-loop_NTPase"/>
</dbReference>
<dbReference type="InterPro" id="IPR058017">
    <property type="entry name" value="At3g28540-like_C"/>
</dbReference>
<feature type="domain" description="ATPase AAA-type core" evidence="1">
    <location>
        <begin position="136"/>
        <end position="267"/>
    </location>
</feature>
<dbReference type="Pfam" id="PF00004">
    <property type="entry name" value="AAA"/>
    <property type="match status" value="1"/>
</dbReference>
<dbReference type="PANTHER" id="PTHR23070">
    <property type="entry name" value="BCS1 AAA-TYPE ATPASE"/>
    <property type="match status" value="1"/>
</dbReference>
<evidence type="ECO:0008006" key="5">
    <source>
        <dbReference type="Google" id="ProtNLM"/>
    </source>
</evidence>
<gene>
    <name evidence="3" type="ORF">RGQ29_006378</name>
</gene>
<dbReference type="EMBL" id="JAXUIC010000011">
    <property type="protein sequence ID" value="KAK4564282.1"/>
    <property type="molecule type" value="Genomic_DNA"/>
</dbReference>
<feature type="domain" description="AAA+ ATPase At3g28540-like C-terminal" evidence="2">
    <location>
        <begin position="270"/>
        <end position="318"/>
    </location>
</feature>
<sequence>MVPGAEVINSFQGIKGLKWKLHAEKGTNGRESRRYFTLSFNKKFKEVVLESYLSDIISHYKSIKEADRVVNLYSRDYRRHANGCEWGSIVLEHPTTFEKLAMDPKQKRMLKDDLDRFINRKEWYKKVGKSWKRGYLLYSLTSTGKSSLIAAMANYLKFDIFDLNLSSIKSDSGLRRIFLSTSNRSIMVIEDIDCDGSATVRSAMDGDGDGNRSERSRFTLLGLLNFINGLCLSCGEERIIVFTTNHKEKLDPSLLHTSRMGMHVHMSYITMDGFKQLVSNYLGIDDDHQLSEVIEALLKNKKVTPAKIAEELLKSEDPNVAL</sequence>
<evidence type="ECO:0000259" key="1">
    <source>
        <dbReference type="Pfam" id="PF00004"/>
    </source>
</evidence>
<evidence type="ECO:0000313" key="4">
    <source>
        <dbReference type="Proteomes" id="UP001324115"/>
    </source>
</evidence>
<dbReference type="Proteomes" id="UP001324115">
    <property type="component" value="Unassembled WGS sequence"/>
</dbReference>
<protein>
    <recommendedName>
        <fullName evidence="5">AAA+ ATPase domain-containing protein</fullName>
    </recommendedName>
</protein>
<dbReference type="Pfam" id="PF25568">
    <property type="entry name" value="AAA_lid_At3g28540"/>
    <property type="match status" value="1"/>
</dbReference>
<keyword evidence="4" id="KW-1185">Reference proteome</keyword>
<name>A0AAN7E744_QUERU</name>
<evidence type="ECO:0000259" key="2">
    <source>
        <dbReference type="Pfam" id="PF25568"/>
    </source>
</evidence>
<dbReference type="Gene3D" id="6.10.280.40">
    <property type="match status" value="1"/>
</dbReference>
<dbReference type="GO" id="GO:0016887">
    <property type="term" value="F:ATP hydrolysis activity"/>
    <property type="evidence" value="ECO:0007669"/>
    <property type="project" value="InterPro"/>
</dbReference>
<dbReference type="InterPro" id="IPR003959">
    <property type="entry name" value="ATPase_AAA_core"/>
</dbReference>
<evidence type="ECO:0000313" key="3">
    <source>
        <dbReference type="EMBL" id="KAK4564282.1"/>
    </source>
</evidence>
<dbReference type="AlphaFoldDB" id="A0AAN7E744"/>
<dbReference type="SUPFAM" id="SSF52540">
    <property type="entry name" value="P-loop containing nucleoside triphosphate hydrolases"/>
    <property type="match status" value="1"/>
</dbReference>
<dbReference type="InterPro" id="IPR050747">
    <property type="entry name" value="Mitochondrial_chaperone_BCS1"/>
</dbReference>
<reference evidence="3 4" key="1">
    <citation type="journal article" date="2023" name="G3 (Bethesda)">
        <title>A haplotype-resolved chromosome-scale genome for Quercus rubra L. provides insights into the genetics of adaptive traits for red oak species.</title>
        <authorList>
            <person name="Kapoor B."/>
            <person name="Jenkins J."/>
            <person name="Schmutz J."/>
            <person name="Zhebentyayeva T."/>
            <person name="Kuelheim C."/>
            <person name="Coggeshall M."/>
            <person name="Heim C."/>
            <person name="Lasky J.R."/>
            <person name="Leites L."/>
            <person name="Islam-Faridi N."/>
            <person name="Romero-Severson J."/>
            <person name="DeLeo V.L."/>
            <person name="Lucas S.M."/>
            <person name="Lazic D."/>
            <person name="Gailing O."/>
            <person name="Carlson J."/>
            <person name="Staton M."/>
        </authorList>
    </citation>
    <scope>NUCLEOTIDE SEQUENCE [LARGE SCALE GENOMIC DNA]</scope>
    <source>
        <strain evidence="3">Pseudo-F2</strain>
    </source>
</reference>
<dbReference type="Gene3D" id="3.40.50.300">
    <property type="entry name" value="P-loop containing nucleotide triphosphate hydrolases"/>
    <property type="match status" value="1"/>
</dbReference>
<proteinExistence type="predicted"/>
<dbReference type="GO" id="GO:0005524">
    <property type="term" value="F:ATP binding"/>
    <property type="evidence" value="ECO:0007669"/>
    <property type="project" value="InterPro"/>
</dbReference>
<comment type="caution">
    <text evidence="3">The sequence shown here is derived from an EMBL/GenBank/DDBJ whole genome shotgun (WGS) entry which is preliminary data.</text>
</comment>